<evidence type="ECO:0000256" key="5">
    <source>
        <dbReference type="PIRSR" id="PIRSR601088-2"/>
    </source>
</evidence>
<dbReference type="PANTHER" id="PTHR32092">
    <property type="entry name" value="6-PHOSPHO-BETA-GLUCOSIDASE-RELATED"/>
    <property type="match status" value="1"/>
</dbReference>
<name>A0AA44S599_STREE</name>
<proteinExistence type="inferred from homology"/>
<evidence type="ECO:0000256" key="2">
    <source>
        <dbReference type="ARBA" id="ARBA00022723"/>
    </source>
</evidence>
<dbReference type="SUPFAM" id="SSF56327">
    <property type="entry name" value="LDH C-terminal domain-like"/>
    <property type="match status" value="1"/>
</dbReference>
<evidence type="ECO:0000256" key="6">
    <source>
        <dbReference type="PIRSR" id="PIRSR601088-3"/>
    </source>
</evidence>
<dbReference type="Proteomes" id="UP000214939">
    <property type="component" value="Unassembled WGS sequence"/>
</dbReference>
<comment type="similarity">
    <text evidence="1">Belongs to the glycosyl hydrolase 4 family.</text>
</comment>
<keyword evidence="4 6" id="KW-0464">Manganese</keyword>
<dbReference type="InterPro" id="IPR015955">
    <property type="entry name" value="Lactate_DH/Glyco_Ohase_4_C"/>
</dbReference>
<dbReference type="GO" id="GO:0005975">
    <property type="term" value="P:carbohydrate metabolic process"/>
    <property type="evidence" value="ECO:0007669"/>
    <property type="project" value="InterPro"/>
</dbReference>
<dbReference type="GO" id="GO:0004553">
    <property type="term" value="F:hydrolase activity, hydrolyzing O-glycosyl compounds"/>
    <property type="evidence" value="ECO:0007669"/>
    <property type="project" value="InterPro"/>
</dbReference>
<feature type="binding site" evidence="5">
    <location>
        <position position="22"/>
    </location>
    <ligand>
        <name>substrate</name>
    </ligand>
</feature>
<keyword evidence="6" id="KW-0533">Nickel</keyword>
<evidence type="ECO:0000313" key="8">
    <source>
        <dbReference type="Proteomes" id="UP000214939"/>
    </source>
</evidence>
<dbReference type="PRINTS" id="PR00732">
    <property type="entry name" value="GLHYDRLASE4"/>
</dbReference>
<keyword evidence="6" id="KW-0170">Cobalt</keyword>
<accession>A0AA44S599</accession>
<evidence type="ECO:0000313" key="7">
    <source>
        <dbReference type="EMBL" id="OYL17940.1"/>
    </source>
</evidence>
<evidence type="ECO:0000256" key="1">
    <source>
        <dbReference type="ARBA" id="ARBA00010141"/>
    </source>
</evidence>
<dbReference type="PROSITE" id="PS01324">
    <property type="entry name" value="GLYCOSYL_HYDROL_F4"/>
    <property type="match status" value="1"/>
</dbReference>
<keyword evidence="6" id="KW-0408">Iron</keyword>
<feature type="binding site" evidence="6">
    <location>
        <position position="74"/>
    </location>
    <ligand>
        <name>Mn(2+)</name>
        <dbReference type="ChEBI" id="CHEBI:29035"/>
    </ligand>
</feature>
<dbReference type="InterPro" id="IPR036291">
    <property type="entry name" value="NAD(P)-bd_dom_sf"/>
</dbReference>
<dbReference type="InterPro" id="IPR053715">
    <property type="entry name" value="GH4_Enzyme_sf"/>
</dbReference>
<dbReference type="Pfam" id="PF02056">
    <property type="entry name" value="Glyco_hydro_4"/>
    <property type="match status" value="1"/>
</dbReference>
<keyword evidence="3" id="KW-0520">NAD</keyword>
<dbReference type="SUPFAM" id="SSF51735">
    <property type="entry name" value="NAD(P)-binding Rossmann-fold domains"/>
    <property type="match status" value="1"/>
</dbReference>
<dbReference type="GO" id="GO:0016616">
    <property type="term" value="F:oxidoreductase activity, acting on the CH-OH group of donors, NAD or NADP as acceptor"/>
    <property type="evidence" value="ECO:0007669"/>
    <property type="project" value="InterPro"/>
</dbReference>
<dbReference type="InterPro" id="IPR001088">
    <property type="entry name" value="Glyco_hydro_4"/>
</dbReference>
<dbReference type="Gene3D" id="3.90.1820.10">
    <property type="entry name" value="AglA-like glucosidase"/>
    <property type="match status" value="1"/>
</dbReference>
<feature type="non-terminal residue" evidence="7">
    <location>
        <position position="1"/>
    </location>
</feature>
<dbReference type="AlphaFoldDB" id="A0AA44S599"/>
<evidence type="ECO:0000256" key="4">
    <source>
        <dbReference type="ARBA" id="ARBA00023211"/>
    </source>
</evidence>
<reference evidence="7 8" key="1">
    <citation type="submission" date="2017-07" db="EMBL/GenBank/DDBJ databases">
        <title>Invasive disease caused simultaneously by more than one serotype of Streptococcus pneumoniae, South Africa.</title>
        <authorList>
            <person name="Ndlangisa K."/>
            <person name="Du Plessis M."/>
            <person name="Von Gottberg A."/>
        </authorList>
    </citation>
    <scope>NUCLEOTIDE SEQUENCE [LARGE SCALE GENOMIC DNA]</scope>
    <source>
        <strain evidence="7 8">8227-15B</strain>
    </source>
</reference>
<sequence length="124" mass="13658">ILEIAKDIEELCPNAWLVNFTNPAGMVTEALLRYSNLKKVVGLCNVPIGIKMGVAKALDVDVDRVEVQFAGLNHMVFGLDVFLDGVSVKEQVIEAMRDPKIAMTMKNISGAEWEPDFLKALNVI</sequence>
<dbReference type="InterPro" id="IPR019802">
    <property type="entry name" value="GlycHydrolase_4_CS"/>
</dbReference>
<dbReference type="EMBL" id="NNBW01000595">
    <property type="protein sequence ID" value="OYL17940.1"/>
    <property type="molecule type" value="Genomic_DNA"/>
</dbReference>
<feature type="non-terminal residue" evidence="7">
    <location>
        <position position="124"/>
    </location>
</feature>
<dbReference type="PANTHER" id="PTHR32092:SF5">
    <property type="entry name" value="6-PHOSPHO-BETA-GLUCOSIDASE"/>
    <property type="match status" value="1"/>
</dbReference>
<comment type="caution">
    <text evidence="7">The sequence shown here is derived from an EMBL/GenBank/DDBJ whole genome shotgun (WGS) entry which is preliminary data.</text>
</comment>
<protein>
    <submittedName>
        <fullName evidence="7">6-phospho-beta-glucosidase</fullName>
    </submittedName>
</protein>
<dbReference type="GO" id="GO:0046872">
    <property type="term" value="F:metal ion binding"/>
    <property type="evidence" value="ECO:0007669"/>
    <property type="project" value="UniProtKB-KW"/>
</dbReference>
<organism evidence="7 8">
    <name type="scientific">Streptococcus pneumoniae</name>
    <dbReference type="NCBI Taxonomy" id="1313"/>
    <lineage>
        <taxon>Bacteria</taxon>
        <taxon>Bacillati</taxon>
        <taxon>Bacillota</taxon>
        <taxon>Bacilli</taxon>
        <taxon>Lactobacillales</taxon>
        <taxon>Streptococcaceae</taxon>
        <taxon>Streptococcus</taxon>
    </lineage>
</organism>
<feature type="binding site" evidence="6">
    <location>
        <position position="44"/>
    </location>
    <ligand>
        <name>Mn(2+)</name>
        <dbReference type="ChEBI" id="CHEBI:29035"/>
    </ligand>
</feature>
<gene>
    <name evidence="7" type="ORF">A5N45_13415</name>
</gene>
<keyword evidence="2 6" id="KW-0479">Metal-binding</keyword>
<evidence type="ECO:0000256" key="3">
    <source>
        <dbReference type="ARBA" id="ARBA00023027"/>
    </source>
</evidence>